<dbReference type="PANTHER" id="PTHR10695">
    <property type="entry name" value="DEPHOSPHO-COA KINASE-RELATED"/>
    <property type="match status" value="1"/>
</dbReference>
<sequence>MFEAIAVSTTEIAFNKDALTQSLIDLKGHTDIFLLTPDIYNPLIIPFIAWVYTYCLHKFPKVDVTICYKTEDVQILENFTKITLDPFEASPVEIVCFGGSFDRMHYGHKLLITTGVLLCKKYLIIGVSRNIGKKAHHEMIQPFHDRVSTCMNLVYKLNQDLIVRTEVIDDVAGPTGYLPDIDLLVLSQETIKGGDAVNQIREGKGLKPLHYVAVPLVKMVTGERLSSSYLRELELSQDHHE</sequence>
<dbReference type="PANTHER" id="PTHR10695:SF46">
    <property type="entry name" value="BIFUNCTIONAL COENZYME A SYNTHASE-RELATED"/>
    <property type="match status" value="1"/>
</dbReference>
<dbReference type="VEuPathDB" id="TrichDB:TRFO_28841"/>
<reference evidence="2" key="1">
    <citation type="submission" date="2016-10" db="EMBL/GenBank/DDBJ databases">
        <authorList>
            <person name="Benchimol M."/>
            <person name="Almeida L.G."/>
            <person name="Vasconcelos A.T."/>
            <person name="Perreira-Neves A."/>
            <person name="Rosa I.A."/>
            <person name="Tasca T."/>
            <person name="Bogo M.R."/>
            <person name="de Souza W."/>
        </authorList>
    </citation>
    <scope>NUCLEOTIDE SEQUENCE [LARGE SCALE GENOMIC DNA]</scope>
    <source>
        <strain evidence="2">K</strain>
    </source>
</reference>
<protein>
    <submittedName>
        <fullName evidence="2">Cytidylyltransferase family protein</fullName>
    </submittedName>
</protein>
<dbReference type="GeneID" id="94841120"/>
<keyword evidence="2" id="KW-0808">Transferase</keyword>
<dbReference type="InterPro" id="IPR014729">
    <property type="entry name" value="Rossmann-like_a/b/a_fold"/>
</dbReference>
<dbReference type="Proteomes" id="UP000179807">
    <property type="component" value="Unassembled WGS sequence"/>
</dbReference>
<organism evidence="2 3">
    <name type="scientific">Tritrichomonas foetus</name>
    <dbReference type="NCBI Taxonomy" id="1144522"/>
    <lineage>
        <taxon>Eukaryota</taxon>
        <taxon>Metamonada</taxon>
        <taxon>Parabasalia</taxon>
        <taxon>Tritrichomonadida</taxon>
        <taxon>Tritrichomonadidae</taxon>
        <taxon>Tritrichomonas</taxon>
    </lineage>
</organism>
<keyword evidence="2" id="KW-0548">Nucleotidyltransferase</keyword>
<dbReference type="GO" id="GO:0016779">
    <property type="term" value="F:nucleotidyltransferase activity"/>
    <property type="evidence" value="ECO:0007669"/>
    <property type="project" value="UniProtKB-KW"/>
</dbReference>
<dbReference type="EMBL" id="MLAK01000818">
    <property type="protein sequence ID" value="OHT03660.1"/>
    <property type="molecule type" value="Genomic_DNA"/>
</dbReference>
<proteinExistence type="predicted"/>
<dbReference type="GO" id="GO:0004140">
    <property type="term" value="F:dephospho-CoA kinase activity"/>
    <property type="evidence" value="ECO:0007669"/>
    <property type="project" value="TreeGrafter"/>
</dbReference>
<dbReference type="SUPFAM" id="SSF52374">
    <property type="entry name" value="Nucleotidylyl transferase"/>
    <property type="match status" value="1"/>
</dbReference>
<comment type="caution">
    <text evidence="2">The sequence shown here is derived from an EMBL/GenBank/DDBJ whole genome shotgun (WGS) entry which is preliminary data.</text>
</comment>
<evidence type="ECO:0000313" key="2">
    <source>
        <dbReference type="EMBL" id="OHT03660.1"/>
    </source>
</evidence>
<evidence type="ECO:0000259" key="1">
    <source>
        <dbReference type="Pfam" id="PF01467"/>
    </source>
</evidence>
<dbReference type="Gene3D" id="3.40.50.620">
    <property type="entry name" value="HUPs"/>
    <property type="match status" value="1"/>
</dbReference>
<dbReference type="RefSeq" id="XP_068356796.1">
    <property type="nucleotide sequence ID" value="XM_068506416.1"/>
</dbReference>
<accession>A0A1J4K1P3</accession>
<dbReference type="GO" id="GO:0015937">
    <property type="term" value="P:coenzyme A biosynthetic process"/>
    <property type="evidence" value="ECO:0007669"/>
    <property type="project" value="TreeGrafter"/>
</dbReference>
<name>A0A1J4K1P3_9EUKA</name>
<dbReference type="AlphaFoldDB" id="A0A1J4K1P3"/>
<dbReference type="OrthoDB" id="27911at2759"/>
<keyword evidence="3" id="KW-1185">Reference proteome</keyword>
<dbReference type="InterPro" id="IPR004821">
    <property type="entry name" value="Cyt_trans-like"/>
</dbReference>
<gene>
    <name evidence="2" type="ORF">TRFO_28841</name>
</gene>
<evidence type="ECO:0000313" key="3">
    <source>
        <dbReference type="Proteomes" id="UP000179807"/>
    </source>
</evidence>
<dbReference type="Pfam" id="PF01467">
    <property type="entry name" value="CTP_transf_like"/>
    <property type="match status" value="1"/>
</dbReference>
<feature type="domain" description="Cytidyltransferase-like" evidence="1">
    <location>
        <begin position="97"/>
        <end position="232"/>
    </location>
</feature>